<evidence type="ECO:0000256" key="8">
    <source>
        <dbReference type="ARBA" id="ARBA00033408"/>
    </source>
</evidence>
<comment type="function">
    <text evidence="1">May be involved in recombinational repair of damaged DNA.</text>
</comment>
<dbReference type="Gene3D" id="3.40.50.300">
    <property type="entry name" value="P-loop containing nucleotide triphosphate hydrolases"/>
    <property type="match status" value="2"/>
</dbReference>
<dbReference type="GO" id="GO:0006281">
    <property type="term" value="P:DNA repair"/>
    <property type="evidence" value="ECO:0007669"/>
    <property type="project" value="UniProtKB-KW"/>
</dbReference>
<dbReference type="GO" id="GO:0005524">
    <property type="term" value="F:ATP binding"/>
    <property type="evidence" value="ECO:0007669"/>
    <property type="project" value="UniProtKB-KW"/>
</dbReference>
<name>A0A6J6WPV0_9ZZZZ</name>
<evidence type="ECO:0000313" key="11">
    <source>
        <dbReference type="EMBL" id="CAB4787301.1"/>
    </source>
</evidence>
<dbReference type="PANTHER" id="PTHR11059:SF0">
    <property type="entry name" value="DNA REPAIR PROTEIN RECN"/>
    <property type="match status" value="1"/>
</dbReference>
<evidence type="ECO:0000256" key="7">
    <source>
        <dbReference type="ARBA" id="ARBA00023204"/>
    </source>
</evidence>
<keyword evidence="9" id="KW-0175">Coiled coil</keyword>
<feature type="domain" description="RecF/RecN/SMC N-terminal" evidence="10">
    <location>
        <begin position="2"/>
        <end position="478"/>
    </location>
</feature>
<keyword evidence="5" id="KW-0227">DNA damage</keyword>
<dbReference type="PANTHER" id="PTHR11059">
    <property type="entry name" value="DNA REPAIR PROTEIN RECN"/>
    <property type="match status" value="1"/>
</dbReference>
<dbReference type="GO" id="GO:0043590">
    <property type="term" value="C:bacterial nucleoid"/>
    <property type="evidence" value="ECO:0007669"/>
    <property type="project" value="TreeGrafter"/>
</dbReference>
<evidence type="ECO:0000256" key="4">
    <source>
        <dbReference type="ARBA" id="ARBA00022741"/>
    </source>
</evidence>
<sequence length="534" mass="56994">MLSELHIENLGVIENLDLSIGEGLVALTGETGAGKTMLVEAIDLLVGGRADASVVRTGCEEARVEGRFVTDESEVILCRVVPVTGRSRAYVNGRLATVAQLAEYGAELVDLHGQHAHQSLLGASAQRLALDHFCGVDLEPLRNARARLTEIEALLATLGGDERARAREIDLLRFQVKEIADANLQSPDEDEDLSRSEDLLADAVAHREALYVAAAALQDDDGASDVVGRSIAAISHRETFVALGERLKNVQAEIDDVAREMRDVAETIEEDPSKLDEVRQRRHLLVDLRRKYGDSLNEVIAYGAESGQRLDELESFEARAATLDSDRAAAVQQLRTAEKVVGDARRAAAPKLAKAVQQHLRTLAMAHAVVDVSVGNDAGDDVTFLLAANPGSPPLPLTKVASGGELARTMLALRLVLTEGPATLVFDEVDAGIGGEAAVAVADALAQLGKRHQVLVVTHLAQVAAAAHRQIKVSKTVKSKQTFAEASELGAQDRVQEIARMLSGGMAEESALNYASELLKASSGRSSGQGRSRR</sequence>
<organism evidence="11">
    <name type="scientific">freshwater metagenome</name>
    <dbReference type="NCBI Taxonomy" id="449393"/>
    <lineage>
        <taxon>unclassified sequences</taxon>
        <taxon>metagenomes</taxon>
        <taxon>ecological metagenomes</taxon>
    </lineage>
</organism>
<evidence type="ECO:0000259" key="10">
    <source>
        <dbReference type="Pfam" id="PF02463"/>
    </source>
</evidence>
<evidence type="ECO:0000256" key="2">
    <source>
        <dbReference type="ARBA" id="ARBA00009441"/>
    </source>
</evidence>
<keyword evidence="4" id="KW-0547">Nucleotide-binding</keyword>
<comment type="similarity">
    <text evidence="2">Belongs to the RecN family.</text>
</comment>
<dbReference type="CDD" id="cd03241">
    <property type="entry name" value="ABC_RecN"/>
    <property type="match status" value="1"/>
</dbReference>
<evidence type="ECO:0000256" key="1">
    <source>
        <dbReference type="ARBA" id="ARBA00003618"/>
    </source>
</evidence>
<evidence type="ECO:0000256" key="6">
    <source>
        <dbReference type="ARBA" id="ARBA00022840"/>
    </source>
</evidence>
<evidence type="ECO:0000256" key="5">
    <source>
        <dbReference type="ARBA" id="ARBA00022763"/>
    </source>
</evidence>
<accession>A0A6J6WPV0</accession>
<dbReference type="InterPro" id="IPR004604">
    <property type="entry name" value="DNA_recomb/repair_RecN"/>
</dbReference>
<dbReference type="PIRSF" id="PIRSF003128">
    <property type="entry name" value="RecN"/>
    <property type="match status" value="1"/>
</dbReference>
<dbReference type="EMBL" id="CAFAAG010000011">
    <property type="protein sequence ID" value="CAB4787301.1"/>
    <property type="molecule type" value="Genomic_DNA"/>
</dbReference>
<proteinExistence type="inferred from homology"/>
<dbReference type="AlphaFoldDB" id="A0A6J6WPV0"/>
<dbReference type="NCBIfam" id="TIGR00634">
    <property type="entry name" value="recN"/>
    <property type="match status" value="1"/>
</dbReference>
<protein>
    <recommendedName>
        <fullName evidence="3">DNA repair protein RecN</fullName>
    </recommendedName>
    <alternativeName>
        <fullName evidence="8">Recombination protein N</fullName>
    </alternativeName>
</protein>
<gene>
    <name evidence="11" type="ORF">UFOPK2975_00297</name>
</gene>
<keyword evidence="6" id="KW-0067">ATP-binding</keyword>
<dbReference type="InterPro" id="IPR003395">
    <property type="entry name" value="RecF/RecN/SMC_N"/>
</dbReference>
<dbReference type="Pfam" id="PF02463">
    <property type="entry name" value="SMC_N"/>
    <property type="match status" value="1"/>
</dbReference>
<keyword evidence="7" id="KW-0234">DNA repair</keyword>
<dbReference type="GO" id="GO:0009432">
    <property type="term" value="P:SOS response"/>
    <property type="evidence" value="ECO:0007669"/>
    <property type="project" value="TreeGrafter"/>
</dbReference>
<feature type="coiled-coil region" evidence="9">
    <location>
        <begin position="240"/>
        <end position="267"/>
    </location>
</feature>
<dbReference type="SUPFAM" id="SSF52540">
    <property type="entry name" value="P-loop containing nucleoside triphosphate hydrolases"/>
    <property type="match status" value="1"/>
</dbReference>
<dbReference type="InterPro" id="IPR027417">
    <property type="entry name" value="P-loop_NTPase"/>
</dbReference>
<evidence type="ECO:0000256" key="3">
    <source>
        <dbReference type="ARBA" id="ARBA00021315"/>
    </source>
</evidence>
<reference evidence="11" key="1">
    <citation type="submission" date="2020-05" db="EMBL/GenBank/DDBJ databases">
        <authorList>
            <person name="Chiriac C."/>
            <person name="Salcher M."/>
            <person name="Ghai R."/>
            <person name="Kavagutti S V."/>
        </authorList>
    </citation>
    <scope>NUCLEOTIDE SEQUENCE</scope>
</reference>
<evidence type="ECO:0000256" key="9">
    <source>
        <dbReference type="SAM" id="Coils"/>
    </source>
</evidence>
<dbReference type="GO" id="GO:0006310">
    <property type="term" value="P:DNA recombination"/>
    <property type="evidence" value="ECO:0007669"/>
    <property type="project" value="InterPro"/>
</dbReference>